<protein>
    <submittedName>
        <fullName evidence="3">AAA family ATPase</fullName>
    </submittedName>
</protein>
<sequence length="483" mass="53493">MSLSYEMRVMELDSQTHLLERLQLLTQFSSNFVSIIGEVGIGKTWLAHRYLESWAHGKNQSLVTCFPHQDEQVIRGNILRQLFPHALYSETDTLQDSIERILDGEACDIVIVVDEAQHLSQALLAELWLLVLATHSVGQQSVSVVVFSASHATHSRVSRLSHGLDIKPIELEVDELSHSEATQFFETLVLRYLDESVEKRIKTAFTKTKPIPGNILALGEQTMEKKVIIRSLVGSPTKIAALVVVLLIIIFMGYRSLLTSPDTADDAQSLVVVEETENPATEAKLDASSAEQIANANQDMPEVAATTDDSMALPPQVTSETASVGVSETGERVVITSDVVDALLEDNTAVAVANAAEIQAVVLPKNTVVDVESSPVLQTPITFSFARDELKAMAANTYTLQISAMTQLDDVQQFLNKHTFDKPVRVYPTIRNDEKWYIVTYDQYVSIQAARDAAEALPKELRSLGAWAKSLSQVHREIDRWQE</sequence>
<dbReference type="RefSeq" id="WP_265676882.1">
    <property type="nucleotide sequence ID" value="NZ_JAKRRY010000036.1"/>
</dbReference>
<dbReference type="InterPro" id="IPR027417">
    <property type="entry name" value="P-loop_NTPase"/>
</dbReference>
<dbReference type="Gene3D" id="3.40.50.300">
    <property type="entry name" value="P-loop containing nucleotide triphosphate hydrolases"/>
    <property type="match status" value="1"/>
</dbReference>
<dbReference type="PANTHER" id="PTHR35894:SF7">
    <property type="entry name" value="GENERAL SECRETION PATHWAY PROTEIN A-RELATED"/>
    <property type="match status" value="1"/>
</dbReference>
<evidence type="ECO:0000313" key="3">
    <source>
        <dbReference type="EMBL" id="MCW8348366.1"/>
    </source>
</evidence>
<gene>
    <name evidence="3" type="ORF">MD535_20480</name>
</gene>
<dbReference type="EMBL" id="JAKRRY010000036">
    <property type="protein sequence ID" value="MCW8348366.1"/>
    <property type="molecule type" value="Genomic_DNA"/>
</dbReference>
<dbReference type="Pfam" id="PF05036">
    <property type="entry name" value="SPOR"/>
    <property type="match status" value="1"/>
</dbReference>
<dbReference type="PROSITE" id="PS51724">
    <property type="entry name" value="SPOR"/>
    <property type="match status" value="1"/>
</dbReference>
<reference evidence="3" key="1">
    <citation type="submission" date="2022-02" db="EMBL/GenBank/DDBJ databases">
        <title>Vibrio sp. nov, a new bacterium isolated from seawater.</title>
        <authorList>
            <person name="Yuan Y."/>
        </authorList>
    </citation>
    <scope>NUCLEOTIDE SEQUENCE</scope>
    <source>
        <strain evidence="3">ZSDZ65</strain>
    </source>
</reference>
<name>A0A9X3HYB1_9VIBR</name>
<evidence type="ECO:0000259" key="2">
    <source>
        <dbReference type="PROSITE" id="PS51724"/>
    </source>
</evidence>
<proteinExistence type="predicted"/>
<evidence type="ECO:0000256" key="1">
    <source>
        <dbReference type="SAM" id="Phobius"/>
    </source>
</evidence>
<organism evidence="3 4">
    <name type="scientific">Vibrio qingdaonensis</name>
    <dbReference type="NCBI Taxonomy" id="2829491"/>
    <lineage>
        <taxon>Bacteria</taxon>
        <taxon>Pseudomonadati</taxon>
        <taxon>Pseudomonadota</taxon>
        <taxon>Gammaproteobacteria</taxon>
        <taxon>Vibrionales</taxon>
        <taxon>Vibrionaceae</taxon>
        <taxon>Vibrio</taxon>
    </lineage>
</organism>
<dbReference type="Proteomes" id="UP001155587">
    <property type="component" value="Unassembled WGS sequence"/>
</dbReference>
<dbReference type="GO" id="GO:0042834">
    <property type="term" value="F:peptidoglycan binding"/>
    <property type="evidence" value="ECO:0007669"/>
    <property type="project" value="InterPro"/>
</dbReference>
<keyword evidence="1" id="KW-1133">Transmembrane helix</keyword>
<keyword evidence="1" id="KW-0472">Membrane</keyword>
<dbReference type="InterPro" id="IPR052026">
    <property type="entry name" value="ExeA_AAA_ATPase_DNA-bind"/>
</dbReference>
<comment type="caution">
    <text evidence="3">The sequence shown here is derived from an EMBL/GenBank/DDBJ whole genome shotgun (WGS) entry which is preliminary data.</text>
</comment>
<dbReference type="GO" id="GO:0016887">
    <property type="term" value="F:ATP hydrolysis activity"/>
    <property type="evidence" value="ECO:0007669"/>
    <property type="project" value="InterPro"/>
</dbReference>
<dbReference type="Gene3D" id="3.30.70.1070">
    <property type="entry name" value="Sporulation related repeat"/>
    <property type="match status" value="1"/>
</dbReference>
<keyword evidence="1" id="KW-0812">Transmembrane</keyword>
<dbReference type="SUPFAM" id="SSF52540">
    <property type="entry name" value="P-loop containing nucleoside triphosphate hydrolases"/>
    <property type="match status" value="1"/>
</dbReference>
<dbReference type="InterPro" id="IPR007730">
    <property type="entry name" value="SPOR-like_dom"/>
</dbReference>
<feature type="transmembrane region" description="Helical" evidence="1">
    <location>
        <begin position="239"/>
        <end position="258"/>
    </location>
</feature>
<dbReference type="PANTHER" id="PTHR35894">
    <property type="entry name" value="GENERAL SECRETION PATHWAY PROTEIN A-RELATED"/>
    <property type="match status" value="1"/>
</dbReference>
<dbReference type="AlphaFoldDB" id="A0A9X3HYB1"/>
<keyword evidence="4" id="KW-1185">Reference proteome</keyword>
<dbReference type="InterPro" id="IPR049945">
    <property type="entry name" value="AAA_22"/>
</dbReference>
<accession>A0A9X3HYB1</accession>
<dbReference type="Pfam" id="PF13401">
    <property type="entry name" value="AAA_22"/>
    <property type="match status" value="1"/>
</dbReference>
<feature type="domain" description="SPOR" evidence="2">
    <location>
        <begin position="392"/>
        <end position="470"/>
    </location>
</feature>
<dbReference type="InterPro" id="IPR036680">
    <property type="entry name" value="SPOR-like_sf"/>
</dbReference>
<evidence type="ECO:0000313" key="4">
    <source>
        <dbReference type="Proteomes" id="UP001155587"/>
    </source>
</evidence>